<comment type="caution">
    <text evidence="2">The sequence shown here is derived from an EMBL/GenBank/DDBJ whole genome shotgun (WGS) entry which is preliminary data.</text>
</comment>
<evidence type="ECO:0000313" key="2">
    <source>
        <dbReference type="EMBL" id="PSR25632.1"/>
    </source>
</evidence>
<protein>
    <submittedName>
        <fullName evidence="2">Uncharacterized protein</fullName>
    </submittedName>
</protein>
<accession>A0A2T2WTU7</accession>
<evidence type="ECO:0000313" key="3">
    <source>
        <dbReference type="Proteomes" id="UP000242699"/>
    </source>
</evidence>
<dbReference type="AlphaFoldDB" id="A0A2T2WTU7"/>
<proteinExistence type="predicted"/>
<dbReference type="Proteomes" id="UP000242699">
    <property type="component" value="Unassembled WGS sequence"/>
</dbReference>
<organism evidence="2 3">
    <name type="scientific">Sulfobacillus benefaciens</name>
    <dbReference type="NCBI Taxonomy" id="453960"/>
    <lineage>
        <taxon>Bacteria</taxon>
        <taxon>Bacillati</taxon>
        <taxon>Bacillota</taxon>
        <taxon>Clostridia</taxon>
        <taxon>Eubacteriales</taxon>
        <taxon>Clostridiales Family XVII. Incertae Sedis</taxon>
        <taxon>Sulfobacillus</taxon>
    </lineage>
</organism>
<evidence type="ECO:0000256" key="1">
    <source>
        <dbReference type="SAM" id="MobiDB-lite"/>
    </source>
</evidence>
<feature type="region of interest" description="Disordered" evidence="1">
    <location>
        <begin position="43"/>
        <end position="65"/>
    </location>
</feature>
<dbReference type="EMBL" id="PXYT01000052">
    <property type="protein sequence ID" value="PSR25632.1"/>
    <property type="molecule type" value="Genomic_DNA"/>
</dbReference>
<name>A0A2T2WTU7_9FIRM</name>
<reference evidence="2 3" key="1">
    <citation type="journal article" date="2014" name="BMC Genomics">
        <title>Comparison of environmental and isolate Sulfobacillus genomes reveals diverse carbon, sulfur, nitrogen, and hydrogen metabolisms.</title>
        <authorList>
            <person name="Justice N.B."/>
            <person name="Norman A."/>
            <person name="Brown C.T."/>
            <person name="Singh A."/>
            <person name="Thomas B.C."/>
            <person name="Banfield J.F."/>
        </authorList>
    </citation>
    <scope>NUCLEOTIDE SEQUENCE [LARGE SCALE GENOMIC DNA]</scope>
    <source>
        <strain evidence="2">AMDSBA1</strain>
    </source>
</reference>
<gene>
    <name evidence="2" type="ORF">C7B43_16445</name>
</gene>
<sequence>MTKDWIRALEIGGIIVAVPPLLAVGYAIGSHLQVHWAASPRASVSHGTPASSSSPSSSSVSFSPSPSPSLSVPSSAAATSAPPSVPSPSWQTLNLNQWGTVSLPASWGGPQQESGSNGGTTLNWTGSSGTFTFSVLSDYGANHNVLLQNSPFDPAEALPAGCSLTGHPHSRVWTFSGPHVVGDIFTTGSLSGAYVATVSDASSATDQRLLDSLILYGSDFSSAAL</sequence>